<dbReference type="Proteomes" id="UP001630127">
    <property type="component" value="Unassembled WGS sequence"/>
</dbReference>
<dbReference type="PANTHER" id="PTHR33472">
    <property type="entry name" value="OS01G0106600 PROTEIN"/>
    <property type="match status" value="1"/>
</dbReference>
<evidence type="ECO:0000313" key="3">
    <source>
        <dbReference type="Proteomes" id="UP001630127"/>
    </source>
</evidence>
<feature type="compositionally biased region" description="Low complexity" evidence="1">
    <location>
        <begin position="119"/>
        <end position="131"/>
    </location>
</feature>
<dbReference type="EMBL" id="JBJUIK010000001">
    <property type="protein sequence ID" value="KAL3536671.1"/>
    <property type="molecule type" value="Genomic_DNA"/>
</dbReference>
<feature type="compositionally biased region" description="Polar residues" evidence="1">
    <location>
        <begin position="147"/>
        <end position="170"/>
    </location>
</feature>
<reference evidence="2 3" key="1">
    <citation type="submission" date="2024-11" db="EMBL/GenBank/DDBJ databases">
        <title>A near-complete genome assembly of Cinchona calisaya.</title>
        <authorList>
            <person name="Lian D.C."/>
            <person name="Zhao X.W."/>
            <person name="Wei L."/>
        </authorList>
    </citation>
    <scope>NUCLEOTIDE SEQUENCE [LARGE SCALE GENOMIC DNA]</scope>
    <source>
        <tissue evidence="2">Nenye</tissue>
    </source>
</reference>
<name>A0ABD3AZQ3_9GENT</name>
<feature type="region of interest" description="Disordered" evidence="1">
    <location>
        <begin position="1"/>
        <end position="270"/>
    </location>
</feature>
<evidence type="ECO:0000313" key="2">
    <source>
        <dbReference type="EMBL" id="KAL3536671.1"/>
    </source>
</evidence>
<organism evidence="2 3">
    <name type="scientific">Cinchona calisaya</name>
    <dbReference type="NCBI Taxonomy" id="153742"/>
    <lineage>
        <taxon>Eukaryota</taxon>
        <taxon>Viridiplantae</taxon>
        <taxon>Streptophyta</taxon>
        <taxon>Embryophyta</taxon>
        <taxon>Tracheophyta</taxon>
        <taxon>Spermatophyta</taxon>
        <taxon>Magnoliopsida</taxon>
        <taxon>eudicotyledons</taxon>
        <taxon>Gunneridae</taxon>
        <taxon>Pentapetalae</taxon>
        <taxon>asterids</taxon>
        <taxon>lamiids</taxon>
        <taxon>Gentianales</taxon>
        <taxon>Rubiaceae</taxon>
        <taxon>Cinchonoideae</taxon>
        <taxon>Cinchoneae</taxon>
        <taxon>Cinchona</taxon>
    </lineage>
</organism>
<dbReference type="PANTHER" id="PTHR33472:SF1">
    <property type="entry name" value="EXTENSIN-RELATED"/>
    <property type="match status" value="1"/>
</dbReference>
<feature type="compositionally biased region" description="Pro residues" evidence="1">
    <location>
        <begin position="255"/>
        <end position="265"/>
    </location>
</feature>
<feature type="region of interest" description="Disordered" evidence="1">
    <location>
        <begin position="378"/>
        <end position="407"/>
    </location>
</feature>
<sequence length="457" mass="47416">MSTQQPPRPWFRFAPIMRPPAAAPAPAPAPAPVPAPTPAAQPPPPISPFRPPVVLARPPPPAVASPPPSAAATAPPSPVAPPPLSLPIVVSPTSATPTTPKSPQITGASPPPKSPVPTPAASVTKSPIVSTPAPPPPPAIPKPESTIVKNSSSSPPASLVQKATTETSATRPAVSPAPKTKTSAPSSPLPASPATKTILSSQAPKAVASPVAPPPSPLPTVAPPATVRAQSASSPKMVKTPPPQESPIRKTLSHPPSPLMLPPPQLKADTDHLEPIPAVVEQKTVVTQESTTDQEKLAKATLKMNNHGEIHNDRGFTQNGEKNLLKKDKGKMTYKKKSDTSPDQSGIRVVTLAGENKGAVMEFSPAAASRKKYNLGQRLGSSINGEGKQNTKDENDARMQSKPPTDAFVNSNVQGVNNSILYNCTHKNRDPGVHLSVSRMGNGFRGGLHVEDSGHRD</sequence>
<gene>
    <name evidence="2" type="ORF">ACH5RR_000037</name>
</gene>
<dbReference type="AlphaFoldDB" id="A0ABD3AZQ3"/>
<feature type="compositionally biased region" description="Basic and acidic residues" evidence="1">
    <location>
        <begin position="389"/>
        <end position="399"/>
    </location>
</feature>
<feature type="compositionally biased region" description="Low complexity" evidence="1">
    <location>
        <begin position="176"/>
        <end position="186"/>
    </location>
</feature>
<feature type="compositionally biased region" description="Pro residues" evidence="1">
    <location>
        <begin position="211"/>
        <end position="222"/>
    </location>
</feature>
<evidence type="ECO:0000256" key="1">
    <source>
        <dbReference type="SAM" id="MobiDB-lite"/>
    </source>
</evidence>
<feature type="compositionally biased region" description="Low complexity" evidence="1">
    <location>
        <begin position="86"/>
        <end position="103"/>
    </location>
</feature>
<feature type="compositionally biased region" description="Pro residues" evidence="1">
    <location>
        <begin position="132"/>
        <end position="141"/>
    </location>
</feature>
<feature type="compositionally biased region" description="Low complexity" evidence="1">
    <location>
        <begin position="192"/>
        <end position="210"/>
    </location>
</feature>
<keyword evidence="3" id="KW-1185">Reference proteome</keyword>
<accession>A0ABD3AZQ3</accession>
<protein>
    <recommendedName>
        <fullName evidence="4">Vegetative cell wall protein gp1-like</fullName>
    </recommendedName>
</protein>
<feature type="compositionally biased region" description="Pro residues" evidence="1">
    <location>
        <begin position="109"/>
        <end position="118"/>
    </location>
</feature>
<feature type="region of interest" description="Disordered" evidence="1">
    <location>
        <begin position="305"/>
        <end position="344"/>
    </location>
</feature>
<feature type="compositionally biased region" description="Pro residues" evidence="1">
    <location>
        <begin position="17"/>
        <end position="85"/>
    </location>
</feature>
<feature type="compositionally biased region" description="Basic and acidic residues" evidence="1">
    <location>
        <begin position="323"/>
        <end position="340"/>
    </location>
</feature>
<proteinExistence type="predicted"/>
<comment type="caution">
    <text evidence="2">The sequence shown here is derived from an EMBL/GenBank/DDBJ whole genome shotgun (WGS) entry which is preliminary data.</text>
</comment>
<evidence type="ECO:0008006" key="4">
    <source>
        <dbReference type="Google" id="ProtNLM"/>
    </source>
</evidence>
<feature type="compositionally biased region" description="Polar residues" evidence="1">
    <location>
        <begin position="379"/>
        <end position="388"/>
    </location>
</feature>